<dbReference type="InterPro" id="IPR024079">
    <property type="entry name" value="MetalloPept_cat_dom_sf"/>
</dbReference>
<name>A0A9Q3V1G6_9FLAO</name>
<dbReference type="AlphaFoldDB" id="A0A9Q3V1G6"/>
<dbReference type="EMBL" id="JAJNAY010000001">
    <property type="protein sequence ID" value="MCD1116402.1"/>
    <property type="molecule type" value="Genomic_DNA"/>
</dbReference>
<sequence>MSRTRFVKGKIFETVGGNLQYYSEANITESASETYAEKSSEKILQAGNPERYQNKLENSIKGLAIFRRKNNYSSKPDFGFDWYAGNNYGTTYNEPFNYDDDKTLVSGRDKLKKEYASVIQYMSIRKFGYIEAGKNKGRSIISIMDKNYFVPWFSGFAKDEGGNSKSYELDVFFNIEEPAEGSIKISSKNESIEVVFTDDNDISFNINESHPKQFSKTVKISFLDYITEDSTIIISFHKKSEEEKVEEQKQKESQAEDQTSNSISTVFVTAGELMGILNIYKNSIEYNVVFRYVKVFFKGWVYVENIKDKVYVSGASNGYQEDENLIEKERNLTRGIANLKTLRTSIIVGGNAERIRQNQDLIRKQESELLSLKSVMAQRKLISTALYNEQLGVMNNKEIFISNNKSDLINMFSQPLIRYKEKAATNYEQLEIDVKEMDSFFDDLKLKKSGASHFIVDDDDEEANSGRIRNKINKAFKSRETKDKKELIVFLLPFGIISNVKNGLILLGQAEDVSYNADSAMLTPQADASTFIHEAGHTFNLPHTFLKRDGGWFSEGIKIEQGTTDNIMDYSYNLKNKDSNPSNNVNVLADKFALWKFQWDIMRKDPNLVEIVKK</sequence>
<reference evidence="1" key="1">
    <citation type="submission" date="2021-11" db="EMBL/GenBank/DDBJ databases">
        <title>Description of novel Chryseobacterium species.</title>
        <authorList>
            <person name="Saticioglu I.B."/>
            <person name="Ay H."/>
            <person name="Altun S."/>
            <person name="Duman M."/>
        </authorList>
    </citation>
    <scope>NUCLEOTIDE SEQUENCE</scope>
    <source>
        <strain evidence="1">C-17</strain>
    </source>
</reference>
<accession>A0A9Q3V1G6</accession>
<dbReference type="GO" id="GO:0008237">
    <property type="term" value="F:metallopeptidase activity"/>
    <property type="evidence" value="ECO:0007669"/>
    <property type="project" value="InterPro"/>
</dbReference>
<dbReference type="Proteomes" id="UP001108025">
    <property type="component" value="Unassembled WGS sequence"/>
</dbReference>
<keyword evidence="2" id="KW-1185">Reference proteome</keyword>
<dbReference type="RefSeq" id="WP_230667811.1">
    <property type="nucleotide sequence ID" value="NZ_JAJNAY010000001.1"/>
</dbReference>
<dbReference type="SUPFAM" id="SSF55486">
    <property type="entry name" value="Metalloproteases ('zincins'), catalytic domain"/>
    <property type="match status" value="1"/>
</dbReference>
<dbReference type="Gene3D" id="3.40.390.10">
    <property type="entry name" value="Collagenase (Catalytic Domain)"/>
    <property type="match status" value="1"/>
</dbReference>
<organism evidence="1 2">
    <name type="scientific">Chryseobacterium turcicum</name>
    <dbReference type="NCBI Taxonomy" id="2898076"/>
    <lineage>
        <taxon>Bacteria</taxon>
        <taxon>Pseudomonadati</taxon>
        <taxon>Bacteroidota</taxon>
        <taxon>Flavobacteriia</taxon>
        <taxon>Flavobacteriales</taxon>
        <taxon>Weeksellaceae</taxon>
        <taxon>Chryseobacterium group</taxon>
        <taxon>Chryseobacterium</taxon>
    </lineage>
</organism>
<comment type="caution">
    <text evidence="1">The sequence shown here is derived from an EMBL/GenBank/DDBJ whole genome shotgun (WGS) entry which is preliminary data.</text>
</comment>
<proteinExistence type="predicted"/>
<evidence type="ECO:0000313" key="1">
    <source>
        <dbReference type="EMBL" id="MCD1116402.1"/>
    </source>
</evidence>
<gene>
    <name evidence="1" type="ORF">LO744_05980</name>
</gene>
<evidence type="ECO:0000313" key="2">
    <source>
        <dbReference type="Proteomes" id="UP001108025"/>
    </source>
</evidence>
<protein>
    <submittedName>
        <fullName evidence="1">Uncharacterized protein</fullName>
    </submittedName>
</protein>